<keyword evidence="7" id="KW-1185">Reference proteome</keyword>
<dbReference type="GO" id="GO:0016618">
    <property type="term" value="F:hydroxypyruvate reductase [NAD(P)H] activity"/>
    <property type="evidence" value="ECO:0007669"/>
    <property type="project" value="TreeGrafter"/>
</dbReference>
<proteinExistence type="inferred from homology"/>
<dbReference type="GO" id="GO:0030267">
    <property type="term" value="F:glyoxylate reductase (NADPH) activity"/>
    <property type="evidence" value="ECO:0007669"/>
    <property type="project" value="TreeGrafter"/>
</dbReference>
<sequence>MVAAVSRPKVLLVGRIEYAFEEWAEIEKLCEVVLTGKFDDELLEALPESVRYICNIGAGVDSIDLQACKRRGIQVSNTPSLAADGVAETVFFLIFGVLHRAAVPLHTARKGTLMMNKVIGLVGSGHIAQAVAFRARAFGMRVQYCTHSESSPSLENCTRTSFSEVIKASDIISLHVPLNDSTKNVLGKDQFDMMKPGAAIINTARGEVIDNAELCRAVQSGKVWGVGLDVYEQELHIPDEMREDDRFFILPHIATRTREIRGAMERVVIENLQAGIFAIRKDDGGDEGRLQNPV</sequence>
<dbReference type="GO" id="GO:0051287">
    <property type="term" value="F:NAD binding"/>
    <property type="evidence" value="ECO:0007669"/>
    <property type="project" value="InterPro"/>
</dbReference>
<evidence type="ECO:0000259" key="5">
    <source>
        <dbReference type="Pfam" id="PF02826"/>
    </source>
</evidence>
<dbReference type="PROSITE" id="PS00670">
    <property type="entry name" value="D_2_HYDROXYACID_DH_2"/>
    <property type="match status" value="1"/>
</dbReference>
<evidence type="ECO:0000313" key="7">
    <source>
        <dbReference type="Proteomes" id="UP001056384"/>
    </source>
</evidence>
<evidence type="ECO:0000313" key="6">
    <source>
        <dbReference type="EMBL" id="USW57703.1"/>
    </source>
</evidence>
<protein>
    <submittedName>
        <fullName evidence="6">D-isomer specific 2-hydroxyacid dehydrogenase, catalytic domain-containing protein</fullName>
    </submittedName>
</protein>
<feature type="domain" description="D-isomer specific 2-hydroxyacid dehydrogenase catalytic" evidence="4">
    <location>
        <begin position="32"/>
        <end position="275"/>
    </location>
</feature>
<dbReference type="EMBL" id="CP099427">
    <property type="protein sequence ID" value="USW57703.1"/>
    <property type="molecule type" value="Genomic_DNA"/>
</dbReference>
<evidence type="ECO:0000256" key="3">
    <source>
        <dbReference type="RuleBase" id="RU003719"/>
    </source>
</evidence>
<dbReference type="GO" id="GO:0005829">
    <property type="term" value="C:cytosol"/>
    <property type="evidence" value="ECO:0007669"/>
    <property type="project" value="TreeGrafter"/>
</dbReference>
<evidence type="ECO:0000256" key="1">
    <source>
        <dbReference type="ARBA" id="ARBA00005854"/>
    </source>
</evidence>
<dbReference type="Gene3D" id="3.40.50.720">
    <property type="entry name" value="NAD(P)-binding Rossmann-like Domain"/>
    <property type="match status" value="2"/>
</dbReference>
<comment type="similarity">
    <text evidence="1 3">Belongs to the D-isomer specific 2-hydroxyacid dehydrogenase family.</text>
</comment>
<dbReference type="Pfam" id="PF00389">
    <property type="entry name" value="2-Hacid_dh"/>
    <property type="match status" value="1"/>
</dbReference>
<dbReference type="SUPFAM" id="SSF52283">
    <property type="entry name" value="Formate/glycerate dehydrogenase catalytic domain-like"/>
    <property type="match status" value="1"/>
</dbReference>
<dbReference type="Proteomes" id="UP001056384">
    <property type="component" value="Chromosome 10"/>
</dbReference>
<dbReference type="InterPro" id="IPR006139">
    <property type="entry name" value="D-isomer_2_OHA_DH_cat_dom"/>
</dbReference>
<gene>
    <name evidence="6" type="ORF">Slin15195_G110220</name>
</gene>
<keyword evidence="2 3" id="KW-0560">Oxidoreductase</keyword>
<reference evidence="6" key="1">
    <citation type="submission" date="2022-06" db="EMBL/GenBank/DDBJ databases">
        <title>Complete genome sequences of two strains of the flax pathogen Septoria linicola.</title>
        <authorList>
            <person name="Lapalu N."/>
            <person name="Simon A."/>
            <person name="Demenou B."/>
            <person name="Paumier D."/>
            <person name="Guillot M.-P."/>
            <person name="Gout L."/>
            <person name="Valade R."/>
        </authorList>
    </citation>
    <scope>NUCLEOTIDE SEQUENCE</scope>
    <source>
        <strain evidence="6">SE15195</strain>
    </source>
</reference>
<dbReference type="AlphaFoldDB" id="A0A9Q9B574"/>
<feature type="domain" description="D-isomer specific 2-hydroxyacid dehydrogenase NAD-binding" evidence="5">
    <location>
        <begin position="108"/>
        <end position="254"/>
    </location>
</feature>
<dbReference type="Pfam" id="PF02826">
    <property type="entry name" value="2-Hacid_dh_C"/>
    <property type="match status" value="1"/>
</dbReference>
<dbReference type="SUPFAM" id="SSF51735">
    <property type="entry name" value="NAD(P)-binding Rossmann-fold domains"/>
    <property type="match status" value="1"/>
</dbReference>
<dbReference type="InterPro" id="IPR006140">
    <property type="entry name" value="D-isomer_DH_NAD-bd"/>
</dbReference>
<dbReference type="InterPro" id="IPR036291">
    <property type="entry name" value="NAD(P)-bd_dom_sf"/>
</dbReference>
<dbReference type="PANTHER" id="PTHR10996:SF257">
    <property type="entry name" value="GLYOXYLATE REDUCTASE 1"/>
    <property type="match status" value="1"/>
</dbReference>
<evidence type="ECO:0000259" key="4">
    <source>
        <dbReference type="Pfam" id="PF00389"/>
    </source>
</evidence>
<organism evidence="6 7">
    <name type="scientific">Septoria linicola</name>
    <dbReference type="NCBI Taxonomy" id="215465"/>
    <lineage>
        <taxon>Eukaryota</taxon>
        <taxon>Fungi</taxon>
        <taxon>Dikarya</taxon>
        <taxon>Ascomycota</taxon>
        <taxon>Pezizomycotina</taxon>
        <taxon>Dothideomycetes</taxon>
        <taxon>Dothideomycetidae</taxon>
        <taxon>Mycosphaerellales</taxon>
        <taxon>Mycosphaerellaceae</taxon>
        <taxon>Septoria</taxon>
    </lineage>
</organism>
<evidence type="ECO:0000256" key="2">
    <source>
        <dbReference type="ARBA" id="ARBA00023002"/>
    </source>
</evidence>
<dbReference type="InterPro" id="IPR050223">
    <property type="entry name" value="D-isomer_2-hydroxyacid_DH"/>
</dbReference>
<dbReference type="PANTHER" id="PTHR10996">
    <property type="entry name" value="2-HYDROXYACID DEHYDROGENASE-RELATED"/>
    <property type="match status" value="1"/>
</dbReference>
<dbReference type="InterPro" id="IPR029753">
    <property type="entry name" value="D-isomer_DH_CS"/>
</dbReference>
<accession>A0A9Q9B574</accession>
<name>A0A9Q9B574_9PEZI</name>